<feature type="compositionally biased region" description="Basic and acidic residues" evidence="1">
    <location>
        <begin position="13"/>
        <end position="34"/>
    </location>
</feature>
<evidence type="ECO:0000313" key="2">
    <source>
        <dbReference type="EMBL" id="KAL0309032.1"/>
    </source>
</evidence>
<proteinExistence type="predicted"/>
<organism evidence="2">
    <name type="scientific">Sesamum radiatum</name>
    <name type="common">Black benniseed</name>
    <dbReference type="NCBI Taxonomy" id="300843"/>
    <lineage>
        <taxon>Eukaryota</taxon>
        <taxon>Viridiplantae</taxon>
        <taxon>Streptophyta</taxon>
        <taxon>Embryophyta</taxon>
        <taxon>Tracheophyta</taxon>
        <taxon>Spermatophyta</taxon>
        <taxon>Magnoliopsida</taxon>
        <taxon>eudicotyledons</taxon>
        <taxon>Gunneridae</taxon>
        <taxon>Pentapetalae</taxon>
        <taxon>asterids</taxon>
        <taxon>lamiids</taxon>
        <taxon>Lamiales</taxon>
        <taxon>Pedaliaceae</taxon>
        <taxon>Sesamum</taxon>
    </lineage>
</organism>
<reference evidence="2" key="1">
    <citation type="submission" date="2020-06" db="EMBL/GenBank/DDBJ databases">
        <authorList>
            <person name="Li T."/>
            <person name="Hu X."/>
            <person name="Zhang T."/>
            <person name="Song X."/>
            <person name="Zhang H."/>
            <person name="Dai N."/>
            <person name="Sheng W."/>
            <person name="Hou X."/>
            <person name="Wei L."/>
        </authorList>
    </citation>
    <scope>NUCLEOTIDE SEQUENCE</scope>
    <source>
        <strain evidence="2">G02</strain>
        <tissue evidence="2">Leaf</tissue>
    </source>
</reference>
<comment type="caution">
    <text evidence="2">The sequence shown here is derived from an EMBL/GenBank/DDBJ whole genome shotgun (WGS) entry which is preliminary data.</text>
</comment>
<feature type="region of interest" description="Disordered" evidence="1">
    <location>
        <begin position="1"/>
        <end position="67"/>
    </location>
</feature>
<dbReference type="EMBL" id="JACGWJ010000027">
    <property type="protein sequence ID" value="KAL0309032.1"/>
    <property type="molecule type" value="Genomic_DNA"/>
</dbReference>
<evidence type="ECO:0000256" key="1">
    <source>
        <dbReference type="SAM" id="MobiDB-lite"/>
    </source>
</evidence>
<sequence>MVVSTSPWNDLQEPIRKASSSEETNELREHDPKHAFRVHGSRPVAADSSTACTRPSPDSGETATNES</sequence>
<reference evidence="2" key="2">
    <citation type="journal article" date="2024" name="Plant">
        <title>Genomic evolution and insights into agronomic trait innovations of Sesamum species.</title>
        <authorList>
            <person name="Miao H."/>
            <person name="Wang L."/>
            <person name="Qu L."/>
            <person name="Liu H."/>
            <person name="Sun Y."/>
            <person name="Le M."/>
            <person name="Wang Q."/>
            <person name="Wei S."/>
            <person name="Zheng Y."/>
            <person name="Lin W."/>
            <person name="Duan Y."/>
            <person name="Cao H."/>
            <person name="Xiong S."/>
            <person name="Wang X."/>
            <person name="Wei L."/>
            <person name="Li C."/>
            <person name="Ma Q."/>
            <person name="Ju M."/>
            <person name="Zhao R."/>
            <person name="Li G."/>
            <person name="Mu C."/>
            <person name="Tian Q."/>
            <person name="Mei H."/>
            <person name="Zhang T."/>
            <person name="Gao T."/>
            <person name="Zhang H."/>
        </authorList>
    </citation>
    <scope>NUCLEOTIDE SEQUENCE</scope>
    <source>
        <strain evidence="2">G02</strain>
    </source>
</reference>
<gene>
    <name evidence="2" type="ORF">Sradi_5845500</name>
</gene>
<dbReference type="AlphaFoldDB" id="A0AAW2KQ05"/>
<accession>A0AAW2KQ05</accession>
<protein>
    <submittedName>
        <fullName evidence="2">Uncharacterized protein</fullName>
    </submittedName>
</protein>
<name>A0AAW2KQ05_SESRA</name>